<dbReference type="GO" id="GO:0033539">
    <property type="term" value="P:fatty acid beta-oxidation using acyl-CoA dehydrogenase"/>
    <property type="evidence" value="ECO:0007669"/>
    <property type="project" value="TreeGrafter"/>
</dbReference>
<evidence type="ECO:0000256" key="2">
    <source>
        <dbReference type="ARBA" id="ARBA00009347"/>
    </source>
</evidence>
<dbReference type="InterPro" id="IPR050741">
    <property type="entry name" value="Acyl-CoA_dehydrogenase"/>
</dbReference>
<evidence type="ECO:0000313" key="7">
    <source>
        <dbReference type="EMBL" id="TWG24610.1"/>
    </source>
</evidence>
<dbReference type="Gene3D" id="1.10.540.10">
    <property type="entry name" value="Acyl-CoA dehydrogenase/oxidase, N-terminal domain"/>
    <property type="match status" value="1"/>
</dbReference>
<dbReference type="PANTHER" id="PTHR48083">
    <property type="entry name" value="MEDIUM-CHAIN SPECIFIC ACYL-COA DEHYDROGENASE, MITOCHONDRIAL-RELATED"/>
    <property type="match status" value="1"/>
</dbReference>
<dbReference type="InterPro" id="IPR009100">
    <property type="entry name" value="AcylCoA_DH/oxidase_NM_dom_sf"/>
</dbReference>
<dbReference type="Gene3D" id="1.20.140.10">
    <property type="entry name" value="Butyryl-CoA Dehydrogenase, subunit A, domain 3"/>
    <property type="match status" value="1"/>
</dbReference>
<dbReference type="SUPFAM" id="SSF56645">
    <property type="entry name" value="Acyl-CoA dehydrogenase NM domain-like"/>
    <property type="match status" value="1"/>
</dbReference>
<dbReference type="RefSeq" id="WP_239082499.1">
    <property type="nucleotide sequence ID" value="NZ_BOMX01000111.1"/>
</dbReference>
<dbReference type="SUPFAM" id="SSF47203">
    <property type="entry name" value="Acyl-CoA dehydrogenase C-terminal domain-like"/>
    <property type="match status" value="1"/>
</dbReference>
<evidence type="ECO:0000313" key="8">
    <source>
        <dbReference type="Proteomes" id="UP000320239"/>
    </source>
</evidence>
<feature type="domain" description="Acyl-CoA dehydrogenase/oxidase C-terminal" evidence="6">
    <location>
        <begin position="96"/>
        <end position="153"/>
    </location>
</feature>
<dbReference type="Pfam" id="PF00441">
    <property type="entry name" value="Acyl-CoA_dh_1"/>
    <property type="match status" value="1"/>
</dbReference>
<dbReference type="InterPro" id="IPR046373">
    <property type="entry name" value="Acyl-CoA_Oxase/DH_mid-dom_sf"/>
</dbReference>
<evidence type="ECO:0000256" key="5">
    <source>
        <dbReference type="ARBA" id="ARBA00023002"/>
    </source>
</evidence>
<evidence type="ECO:0000256" key="3">
    <source>
        <dbReference type="ARBA" id="ARBA00022630"/>
    </source>
</evidence>
<comment type="similarity">
    <text evidence="2">Belongs to the acyl-CoA dehydrogenase family.</text>
</comment>
<keyword evidence="4" id="KW-0274">FAD</keyword>
<sequence>MPTPRTGRLRRAVAHARPQKRRRLPGLCRGEPIGAIAMTEPDGGADVHAIRTRAVRTTRVGFHQLTRQDRPGLAPTIASSGTLAVNWTWRPPRWPKPYLTEGQCEIVDRCLQIFGGYGCTTEHPIARMYADARVHKIYDGTDEIMKELIARAL</sequence>
<dbReference type="EMBL" id="VIWY01000002">
    <property type="protein sequence ID" value="TWG24610.1"/>
    <property type="molecule type" value="Genomic_DNA"/>
</dbReference>
<comment type="cofactor">
    <cofactor evidence="1">
        <name>FAD</name>
        <dbReference type="ChEBI" id="CHEBI:57692"/>
    </cofactor>
</comment>
<evidence type="ECO:0000259" key="6">
    <source>
        <dbReference type="Pfam" id="PF00441"/>
    </source>
</evidence>
<dbReference type="GO" id="GO:0050660">
    <property type="term" value="F:flavin adenine dinucleotide binding"/>
    <property type="evidence" value="ECO:0007669"/>
    <property type="project" value="InterPro"/>
</dbReference>
<organism evidence="7 8">
    <name type="scientific">Actinoplanes teichomyceticus</name>
    <dbReference type="NCBI Taxonomy" id="1867"/>
    <lineage>
        <taxon>Bacteria</taxon>
        <taxon>Bacillati</taxon>
        <taxon>Actinomycetota</taxon>
        <taxon>Actinomycetes</taxon>
        <taxon>Micromonosporales</taxon>
        <taxon>Micromonosporaceae</taxon>
        <taxon>Actinoplanes</taxon>
    </lineage>
</organism>
<proteinExistence type="inferred from homology"/>
<accession>A0A561WL92</accession>
<evidence type="ECO:0000256" key="1">
    <source>
        <dbReference type="ARBA" id="ARBA00001974"/>
    </source>
</evidence>
<keyword evidence="5" id="KW-0560">Oxidoreductase</keyword>
<dbReference type="Proteomes" id="UP000320239">
    <property type="component" value="Unassembled WGS sequence"/>
</dbReference>
<dbReference type="InterPro" id="IPR009075">
    <property type="entry name" value="AcylCo_DH/oxidase_C"/>
</dbReference>
<dbReference type="GO" id="GO:0003995">
    <property type="term" value="F:acyl-CoA dehydrogenase activity"/>
    <property type="evidence" value="ECO:0007669"/>
    <property type="project" value="TreeGrafter"/>
</dbReference>
<dbReference type="InterPro" id="IPR036250">
    <property type="entry name" value="AcylCo_DH-like_C"/>
</dbReference>
<name>A0A561WL92_ACTTI</name>
<evidence type="ECO:0000256" key="4">
    <source>
        <dbReference type="ARBA" id="ARBA00022827"/>
    </source>
</evidence>
<keyword evidence="8" id="KW-1185">Reference proteome</keyword>
<dbReference type="PANTHER" id="PTHR48083:SF20">
    <property type="entry name" value="LONG-CHAIN SPECIFIC ACYL-COA DEHYDROGENASE, MITOCHONDRIAL"/>
    <property type="match status" value="1"/>
</dbReference>
<dbReference type="Gene3D" id="2.40.110.10">
    <property type="entry name" value="Butyryl-CoA Dehydrogenase, subunit A, domain 2"/>
    <property type="match status" value="1"/>
</dbReference>
<dbReference type="GO" id="GO:0005737">
    <property type="term" value="C:cytoplasm"/>
    <property type="evidence" value="ECO:0007669"/>
    <property type="project" value="TreeGrafter"/>
</dbReference>
<dbReference type="AlphaFoldDB" id="A0A561WL92"/>
<comment type="caution">
    <text evidence="7">The sequence shown here is derived from an EMBL/GenBank/DDBJ whole genome shotgun (WGS) entry which is preliminary data.</text>
</comment>
<dbReference type="InterPro" id="IPR037069">
    <property type="entry name" value="AcylCoA_DH/ox_N_sf"/>
</dbReference>
<protein>
    <submittedName>
        <fullName evidence="7">Acyl-CoA dehydrogenase-like protein</fullName>
    </submittedName>
</protein>
<reference evidence="7 8" key="1">
    <citation type="submission" date="2019-06" db="EMBL/GenBank/DDBJ databases">
        <title>Sequencing the genomes of 1000 actinobacteria strains.</title>
        <authorList>
            <person name="Klenk H.-P."/>
        </authorList>
    </citation>
    <scope>NUCLEOTIDE SEQUENCE [LARGE SCALE GENOMIC DNA]</scope>
    <source>
        <strain evidence="7 8">DSM 43866</strain>
    </source>
</reference>
<keyword evidence="3" id="KW-0285">Flavoprotein</keyword>
<gene>
    <name evidence="7" type="ORF">FHX34_1021170</name>
</gene>